<dbReference type="GeneID" id="63708189"/>
<feature type="domain" description="GST N-terminal" evidence="3">
    <location>
        <begin position="3"/>
        <end position="84"/>
    </location>
</feature>
<dbReference type="SUPFAM" id="SSF47616">
    <property type="entry name" value="GST C-terminal domain-like"/>
    <property type="match status" value="1"/>
</dbReference>
<evidence type="ECO:0000313" key="6">
    <source>
        <dbReference type="Proteomes" id="UP000070168"/>
    </source>
</evidence>
<organism evidence="5 6">
    <name type="scientific">Penicillium patulum</name>
    <name type="common">Penicillium griseofulvum</name>
    <dbReference type="NCBI Taxonomy" id="5078"/>
    <lineage>
        <taxon>Eukaryota</taxon>
        <taxon>Fungi</taxon>
        <taxon>Dikarya</taxon>
        <taxon>Ascomycota</taxon>
        <taxon>Pezizomycotina</taxon>
        <taxon>Eurotiomycetes</taxon>
        <taxon>Eurotiomycetidae</taxon>
        <taxon>Eurotiales</taxon>
        <taxon>Aspergillaceae</taxon>
        <taxon>Penicillium</taxon>
    </lineage>
</organism>
<keyword evidence="6" id="KW-1185">Reference proteome</keyword>
<comment type="caution">
    <text evidence="5">The sequence shown here is derived from an EMBL/GenBank/DDBJ whole genome shotgun (WGS) entry which is preliminary data.</text>
</comment>
<dbReference type="InterPro" id="IPR040079">
    <property type="entry name" value="Glutathione_S-Trfase"/>
</dbReference>
<dbReference type="STRING" id="5078.A0A135LBS8"/>
<dbReference type="AlphaFoldDB" id="A0A135LBS8"/>
<dbReference type="RefSeq" id="XP_040644856.1">
    <property type="nucleotide sequence ID" value="XM_040792889.1"/>
</dbReference>
<dbReference type="SFLD" id="SFLDG00358">
    <property type="entry name" value="Main_(cytGST)"/>
    <property type="match status" value="1"/>
</dbReference>
<sequence length="237" mass="27425">MAHSEITLYTSATPNGFKISITLEELGLSYKTRPVDLQSNEQKEEWFLKFNPNRRLPAITDGETRVFESGAIMLYLVEKYDTNRKISYAPNTPGYSEQLSWLMWQMAGLGLMQGQAHHFTGFAPVRSDWGIQRYVDETKRLYMVLNTRLGESPYVAGEKFTIADIASFCWVRASPNILGFDLDEWPAIRKWYDLILARETVQRGLKVPESKVTEHQFAVFVEGKRKEMLERKNTDLR</sequence>
<proteinExistence type="inferred from homology"/>
<protein>
    <recommendedName>
        <fullName evidence="7">Glutathione S-transferase/chloride channel, C-terminal</fullName>
    </recommendedName>
</protein>
<reference evidence="5 6" key="1">
    <citation type="journal article" date="2016" name="BMC Genomics">
        <title>Genome sequencing and secondary metabolism of the postharvest pathogen Penicillium griseofulvum.</title>
        <authorList>
            <person name="Banani H."/>
            <person name="Marcet-Houben M."/>
            <person name="Ballester A.R."/>
            <person name="Abbruscato P."/>
            <person name="Gonzalez-Candelas L."/>
            <person name="Gabaldon T."/>
            <person name="Spadaro D."/>
        </authorList>
    </citation>
    <scope>NUCLEOTIDE SEQUENCE [LARGE SCALE GENOMIC DNA]</scope>
    <source>
        <strain evidence="5 6">PG3</strain>
    </source>
</reference>
<feature type="domain" description="GST C-terminal" evidence="4">
    <location>
        <begin position="91"/>
        <end position="236"/>
    </location>
</feature>
<dbReference type="EMBL" id="LHQR01000069">
    <property type="protein sequence ID" value="KXG46320.1"/>
    <property type="molecule type" value="Genomic_DNA"/>
</dbReference>
<dbReference type="InterPro" id="IPR004046">
    <property type="entry name" value="GST_C"/>
</dbReference>
<dbReference type="PROSITE" id="PS50405">
    <property type="entry name" value="GST_CTER"/>
    <property type="match status" value="1"/>
</dbReference>
<dbReference type="SFLD" id="SFLDG01151">
    <property type="entry name" value="Main.2:_Nu-like"/>
    <property type="match status" value="1"/>
</dbReference>
<dbReference type="Proteomes" id="UP000070168">
    <property type="component" value="Unassembled WGS sequence"/>
</dbReference>
<evidence type="ECO:0008006" key="7">
    <source>
        <dbReference type="Google" id="ProtNLM"/>
    </source>
</evidence>
<dbReference type="Pfam" id="PF02798">
    <property type="entry name" value="GST_N"/>
    <property type="match status" value="1"/>
</dbReference>
<dbReference type="Pfam" id="PF00043">
    <property type="entry name" value="GST_C"/>
    <property type="match status" value="1"/>
</dbReference>
<name>A0A135LBS8_PENPA</name>
<gene>
    <name evidence="5" type="ORF">PGRI_051760</name>
</gene>
<dbReference type="InterPro" id="IPR036282">
    <property type="entry name" value="Glutathione-S-Trfase_C_sf"/>
</dbReference>
<dbReference type="SFLD" id="SFLDS00019">
    <property type="entry name" value="Glutathione_Transferase_(cytos"/>
    <property type="match status" value="1"/>
</dbReference>
<evidence type="ECO:0000256" key="2">
    <source>
        <dbReference type="RuleBase" id="RU003494"/>
    </source>
</evidence>
<evidence type="ECO:0000256" key="1">
    <source>
        <dbReference type="ARBA" id="ARBA00007409"/>
    </source>
</evidence>
<dbReference type="SUPFAM" id="SSF52833">
    <property type="entry name" value="Thioredoxin-like"/>
    <property type="match status" value="1"/>
</dbReference>
<dbReference type="OMA" id="FPITRKW"/>
<dbReference type="Gene3D" id="1.20.1050.10">
    <property type="match status" value="1"/>
</dbReference>
<dbReference type="InterPro" id="IPR036249">
    <property type="entry name" value="Thioredoxin-like_sf"/>
</dbReference>
<evidence type="ECO:0000313" key="5">
    <source>
        <dbReference type="EMBL" id="KXG46320.1"/>
    </source>
</evidence>
<dbReference type="InterPro" id="IPR004045">
    <property type="entry name" value="Glutathione_S-Trfase_N"/>
</dbReference>
<dbReference type="Gene3D" id="3.40.30.10">
    <property type="entry name" value="Glutaredoxin"/>
    <property type="match status" value="1"/>
</dbReference>
<evidence type="ECO:0000259" key="3">
    <source>
        <dbReference type="PROSITE" id="PS50404"/>
    </source>
</evidence>
<dbReference type="PROSITE" id="PS50404">
    <property type="entry name" value="GST_NTER"/>
    <property type="match status" value="1"/>
</dbReference>
<dbReference type="CDD" id="cd03048">
    <property type="entry name" value="GST_N_Ure2p_like"/>
    <property type="match status" value="1"/>
</dbReference>
<dbReference type="PANTHER" id="PTHR44051">
    <property type="entry name" value="GLUTATHIONE S-TRANSFERASE-RELATED"/>
    <property type="match status" value="1"/>
</dbReference>
<dbReference type="OrthoDB" id="422574at2759"/>
<dbReference type="PANTHER" id="PTHR44051:SF8">
    <property type="entry name" value="GLUTATHIONE S-TRANSFERASE GSTA"/>
    <property type="match status" value="1"/>
</dbReference>
<comment type="similarity">
    <text evidence="1 2">Belongs to the GST superfamily.</text>
</comment>
<dbReference type="InterPro" id="IPR010987">
    <property type="entry name" value="Glutathione-S-Trfase_C-like"/>
</dbReference>
<accession>A0A135LBS8</accession>
<evidence type="ECO:0000259" key="4">
    <source>
        <dbReference type="PROSITE" id="PS50405"/>
    </source>
</evidence>